<organism evidence="1 2">
    <name type="scientific">Camellia lanceoleosa</name>
    <dbReference type="NCBI Taxonomy" id="1840588"/>
    <lineage>
        <taxon>Eukaryota</taxon>
        <taxon>Viridiplantae</taxon>
        <taxon>Streptophyta</taxon>
        <taxon>Embryophyta</taxon>
        <taxon>Tracheophyta</taxon>
        <taxon>Spermatophyta</taxon>
        <taxon>Magnoliopsida</taxon>
        <taxon>eudicotyledons</taxon>
        <taxon>Gunneridae</taxon>
        <taxon>Pentapetalae</taxon>
        <taxon>asterids</taxon>
        <taxon>Ericales</taxon>
        <taxon>Theaceae</taxon>
        <taxon>Camellia</taxon>
    </lineage>
</organism>
<evidence type="ECO:0000313" key="2">
    <source>
        <dbReference type="Proteomes" id="UP001060215"/>
    </source>
</evidence>
<reference evidence="1 2" key="1">
    <citation type="journal article" date="2022" name="Plant J.">
        <title>Chromosome-level genome of Camellia lanceoleosa provides a valuable resource for understanding genome evolution and self-incompatibility.</title>
        <authorList>
            <person name="Gong W."/>
            <person name="Xiao S."/>
            <person name="Wang L."/>
            <person name="Liao Z."/>
            <person name="Chang Y."/>
            <person name="Mo W."/>
            <person name="Hu G."/>
            <person name="Li W."/>
            <person name="Zhao G."/>
            <person name="Zhu H."/>
            <person name="Hu X."/>
            <person name="Ji K."/>
            <person name="Xiang X."/>
            <person name="Song Q."/>
            <person name="Yuan D."/>
            <person name="Jin S."/>
            <person name="Zhang L."/>
        </authorList>
    </citation>
    <scope>NUCLEOTIDE SEQUENCE [LARGE SCALE GENOMIC DNA]</scope>
    <source>
        <strain evidence="1">SQ_2022a</strain>
    </source>
</reference>
<name>A0ACC0FQV5_9ERIC</name>
<proteinExistence type="predicted"/>
<evidence type="ECO:0000313" key="1">
    <source>
        <dbReference type="EMBL" id="KAI7990653.1"/>
    </source>
</evidence>
<dbReference type="EMBL" id="CM045770">
    <property type="protein sequence ID" value="KAI7990653.1"/>
    <property type="molecule type" value="Genomic_DNA"/>
</dbReference>
<protein>
    <submittedName>
        <fullName evidence="1">PTI1-like tyrosine-protein kinase</fullName>
    </submittedName>
</protein>
<comment type="caution">
    <text evidence="1">The sequence shown here is derived from an EMBL/GenBank/DDBJ whole genome shotgun (WGS) entry which is preliminary data.</text>
</comment>
<keyword evidence="2" id="KW-1185">Reference proteome</keyword>
<gene>
    <name evidence="1" type="ORF">LOK49_LG12G00042</name>
</gene>
<accession>A0ACC0FQV5</accession>
<sequence length="214" mass="23498">MGSSSSCCGSEKVNEGMTIGAEGNSSSTWRIFIYKELQVATNGFSKDNKLGEGGFGSVYWGTTSDGLRIAVKKLKSMNSKAEMEFAVEVEVLGRARFKELVDPKLRGNFDENQLKQGIHVAALGVQSEAEKRPTMKEVVGLLKGYDPRSEEMQLRIESIRYEEGLMAKDQASDDENGGGSPYDESSAGVFGAMDVQKMQDPYNRYGDRRIAKHG</sequence>
<dbReference type="Proteomes" id="UP001060215">
    <property type="component" value="Chromosome 13"/>
</dbReference>